<reference evidence="1 2" key="2">
    <citation type="submission" date="2007-09" db="EMBL/GenBank/DDBJ databases">
        <authorList>
            <person name="Fulton L."/>
            <person name="Clifton S."/>
            <person name="Fulton B."/>
            <person name="Xu J."/>
            <person name="Minx P."/>
            <person name="Pepin K.H."/>
            <person name="Johnson M."/>
            <person name="Thiruvilangam P."/>
            <person name="Bhonagiri V."/>
            <person name="Nash W.E."/>
            <person name="Mardis E.R."/>
            <person name="Wilson R.K."/>
        </authorList>
    </citation>
    <scope>NUCLEOTIDE SEQUENCE [LARGE SCALE GENOMIC DNA]</scope>
    <source>
        <strain evidence="1 2">M21/2</strain>
    </source>
</reference>
<name>A8SH55_9FIRM</name>
<dbReference type="EMBL" id="ABED02000029">
    <property type="protein sequence ID" value="EDP20463.1"/>
    <property type="molecule type" value="Genomic_DNA"/>
</dbReference>
<dbReference type="AlphaFoldDB" id="A8SH55"/>
<accession>A8SH55</accession>
<protein>
    <submittedName>
        <fullName evidence="1">Uncharacterized protein</fullName>
    </submittedName>
</protein>
<sequence>MESGYLPVTTAANDMDAIRASGLELTDNMEQTLSGAVKTVRENELYTPMVFAGGTAARKILEYSMGDQASADRDTVLERIAAGQSAEAATAEFLTDDYFEAWYQATLAQLQQYEG</sequence>
<reference evidence="1 2" key="1">
    <citation type="submission" date="2007-09" db="EMBL/GenBank/DDBJ databases">
        <title>Draft genome sequence of Faecalibacterium prausnitzii M21/2.</title>
        <authorList>
            <person name="Sudarsanam P."/>
            <person name="Ley R."/>
            <person name="Guruge J."/>
            <person name="Turnbaugh P.J."/>
            <person name="Mahowald M."/>
            <person name="Liep D."/>
            <person name="Gordon J."/>
        </authorList>
    </citation>
    <scope>NUCLEOTIDE SEQUENCE [LARGE SCALE GENOMIC DNA]</scope>
    <source>
        <strain evidence="1 2">M21/2</strain>
    </source>
</reference>
<organism evidence="1 2">
    <name type="scientific">Faecalibacterium prausnitzii M21/2</name>
    <dbReference type="NCBI Taxonomy" id="411485"/>
    <lineage>
        <taxon>Bacteria</taxon>
        <taxon>Bacillati</taxon>
        <taxon>Bacillota</taxon>
        <taxon>Clostridia</taxon>
        <taxon>Eubacteriales</taxon>
        <taxon>Oscillospiraceae</taxon>
        <taxon>Faecalibacterium</taxon>
    </lineage>
</organism>
<evidence type="ECO:0000313" key="2">
    <source>
        <dbReference type="Proteomes" id="UP000005945"/>
    </source>
</evidence>
<proteinExistence type="predicted"/>
<evidence type="ECO:0000313" key="1">
    <source>
        <dbReference type="EMBL" id="EDP20463.1"/>
    </source>
</evidence>
<comment type="caution">
    <text evidence="1">The sequence shown here is derived from an EMBL/GenBank/DDBJ whole genome shotgun (WGS) entry which is preliminary data.</text>
</comment>
<dbReference type="HOGENOM" id="CLU_2105323_0_0_9"/>
<gene>
    <name evidence="1" type="ORF">FAEPRAM212_03259</name>
</gene>
<dbReference type="Proteomes" id="UP000005945">
    <property type="component" value="Unassembled WGS sequence"/>
</dbReference>